<evidence type="ECO:0000313" key="7">
    <source>
        <dbReference type="Proteomes" id="UP001081283"/>
    </source>
</evidence>
<dbReference type="PANTHER" id="PTHR42991">
    <property type="entry name" value="ALDEHYDE DEHYDROGENASE"/>
    <property type="match status" value="1"/>
</dbReference>
<keyword evidence="2 4" id="KW-0560">Oxidoreductase</keyword>
<feature type="active site" evidence="3">
    <location>
        <position position="261"/>
    </location>
</feature>
<evidence type="ECO:0000256" key="1">
    <source>
        <dbReference type="ARBA" id="ARBA00009986"/>
    </source>
</evidence>
<dbReference type="PANTHER" id="PTHR42991:SF1">
    <property type="entry name" value="ALDEHYDE DEHYDROGENASE"/>
    <property type="match status" value="1"/>
</dbReference>
<accession>A0ABT3YFW7</accession>
<dbReference type="InterPro" id="IPR016161">
    <property type="entry name" value="Ald_DH/histidinol_DH"/>
</dbReference>
<proteinExistence type="inferred from homology"/>
<evidence type="ECO:0000256" key="4">
    <source>
        <dbReference type="RuleBase" id="RU003345"/>
    </source>
</evidence>
<sequence length="493" mass="54170">MNASAPVHDPRSRKREIRHEAMRIGGEKIFTDAVVEVRYPYTDEVIGTVPAGQAEHARRAFTIAAAYKPKLSRYERQQILFRAAELIRERREELAYWLVLELGICWQHALYETGRAYDVFTLAGQMAILDDGQIFSCDLTPQGKERKIFTLREPVGAISAITPFNHPLNMVSHKIAPAIATNNCVVCKPTELTPLTAIALADILYDAGLPHEMFQVVTGWPKDIGDEMITNPDIDIITFTGGVPVGKMIASKAGYKRCALELGGNDPLIILNDLSDEDLEKAATIAVAGATGNSGQRCTAVKRILVQESVADRFVPMVLEKAKKLRFGDPMDPETQLGCVVHAKAAETFENRVHDAESQGAKILYHPGRQGALLPPIVIDHVPHGSELVMEETFGPIIPIVRVPDNDIEVMAISNSTQFGLSSGVCTNDLNRAIAFVNGLDVGTVNIWEQPGYRIEMSPFGGIKDSGNAVKEGVLEAMKFFTNVKTYSLPWPR</sequence>
<evidence type="ECO:0000259" key="5">
    <source>
        <dbReference type="Pfam" id="PF00171"/>
    </source>
</evidence>
<gene>
    <name evidence="6" type="primary">phnY</name>
    <name evidence="6" type="ORF">OEG82_12270</name>
</gene>
<dbReference type="Pfam" id="PF00171">
    <property type="entry name" value="Aldedh"/>
    <property type="match status" value="1"/>
</dbReference>
<evidence type="ECO:0000313" key="6">
    <source>
        <dbReference type="EMBL" id="MCY0094795.1"/>
    </source>
</evidence>
<dbReference type="RefSeq" id="WP_267612717.1">
    <property type="nucleotide sequence ID" value="NZ_JAOVZQ010000001.1"/>
</dbReference>
<dbReference type="InterPro" id="IPR017656">
    <property type="entry name" value="Put_phosphonoacetaldehyde_DH"/>
</dbReference>
<dbReference type="Proteomes" id="UP001081283">
    <property type="component" value="Unassembled WGS sequence"/>
</dbReference>
<dbReference type="PROSITE" id="PS00687">
    <property type="entry name" value="ALDEHYDE_DEHYDR_GLU"/>
    <property type="match status" value="1"/>
</dbReference>
<dbReference type="InterPro" id="IPR029510">
    <property type="entry name" value="Ald_DH_CS_GLU"/>
</dbReference>
<organism evidence="6 7">
    <name type="scientific">Hoeflea ulvae</name>
    <dbReference type="NCBI Taxonomy" id="2983764"/>
    <lineage>
        <taxon>Bacteria</taxon>
        <taxon>Pseudomonadati</taxon>
        <taxon>Pseudomonadota</taxon>
        <taxon>Alphaproteobacteria</taxon>
        <taxon>Hyphomicrobiales</taxon>
        <taxon>Rhizobiaceae</taxon>
        <taxon>Hoeflea</taxon>
    </lineage>
</organism>
<dbReference type="CDD" id="cd07146">
    <property type="entry name" value="ALDH_PhpJ"/>
    <property type="match status" value="1"/>
</dbReference>
<keyword evidence="7" id="KW-1185">Reference proteome</keyword>
<dbReference type="EMBL" id="JAOVZQ010000001">
    <property type="protein sequence ID" value="MCY0094795.1"/>
    <property type="molecule type" value="Genomic_DNA"/>
</dbReference>
<comment type="caution">
    <text evidence="6">The sequence shown here is derived from an EMBL/GenBank/DDBJ whole genome shotgun (WGS) entry which is preliminary data.</text>
</comment>
<dbReference type="InterPro" id="IPR051020">
    <property type="entry name" value="ALDH-related_metabolic_enz"/>
</dbReference>
<evidence type="ECO:0000256" key="2">
    <source>
        <dbReference type="ARBA" id="ARBA00023002"/>
    </source>
</evidence>
<evidence type="ECO:0000256" key="3">
    <source>
        <dbReference type="PROSITE-ProRule" id="PRU10007"/>
    </source>
</evidence>
<dbReference type="SUPFAM" id="SSF53720">
    <property type="entry name" value="ALDH-like"/>
    <property type="match status" value="1"/>
</dbReference>
<dbReference type="InterPro" id="IPR015590">
    <property type="entry name" value="Aldehyde_DH_dom"/>
</dbReference>
<name>A0ABT3YFW7_9HYPH</name>
<reference evidence="6" key="1">
    <citation type="submission" date="2022-10" db="EMBL/GenBank/DDBJ databases">
        <title>Hoeflea sp. J2-29, isolated from marine algae.</title>
        <authorList>
            <person name="Kristyanto S."/>
            <person name="Kim J.M."/>
            <person name="Jeon C.O."/>
        </authorList>
    </citation>
    <scope>NUCLEOTIDE SEQUENCE</scope>
    <source>
        <strain evidence="6">J2-29</strain>
    </source>
</reference>
<protein>
    <submittedName>
        <fullName evidence="6">Phosphonoacetaldehyde dehydrogenase</fullName>
    </submittedName>
</protein>
<dbReference type="Gene3D" id="3.40.309.10">
    <property type="entry name" value="Aldehyde Dehydrogenase, Chain A, domain 2"/>
    <property type="match status" value="1"/>
</dbReference>
<dbReference type="InterPro" id="IPR016162">
    <property type="entry name" value="Ald_DH_N"/>
</dbReference>
<feature type="domain" description="Aldehyde dehydrogenase" evidence="5">
    <location>
        <begin position="35"/>
        <end position="486"/>
    </location>
</feature>
<comment type="similarity">
    <text evidence="1 4">Belongs to the aldehyde dehydrogenase family.</text>
</comment>
<dbReference type="InterPro" id="IPR016163">
    <property type="entry name" value="Ald_DH_C"/>
</dbReference>
<dbReference type="NCBIfam" id="TIGR03250">
    <property type="entry name" value="PhnAcAld_DH"/>
    <property type="match status" value="1"/>
</dbReference>
<dbReference type="Gene3D" id="3.40.605.10">
    <property type="entry name" value="Aldehyde Dehydrogenase, Chain A, domain 1"/>
    <property type="match status" value="1"/>
</dbReference>